<dbReference type="Proteomes" id="UP001190700">
    <property type="component" value="Unassembled WGS sequence"/>
</dbReference>
<reference evidence="1 2" key="1">
    <citation type="journal article" date="2015" name="Genome Biol. Evol.">
        <title>Comparative Genomics of a Bacterivorous Green Alga Reveals Evolutionary Causalities and Consequences of Phago-Mixotrophic Mode of Nutrition.</title>
        <authorList>
            <person name="Burns J.A."/>
            <person name="Paasch A."/>
            <person name="Narechania A."/>
            <person name="Kim E."/>
        </authorList>
    </citation>
    <scope>NUCLEOTIDE SEQUENCE [LARGE SCALE GENOMIC DNA]</scope>
    <source>
        <strain evidence="1 2">PLY_AMNH</strain>
    </source>
</reference>
<protein>
    <submittedName>
        <fullName evidence="1">Uncharacterized protein</fullName>
    </submittedName>
</protein>
<evidence type="ECO:0000313" key="2">
    <source>
        <dbReference type="Proteomes" id="UP001190700"/>
    </source>
</evidence>
<keyword evidence="2" id="KW-1185">Reference proteome</keyword>
<accession>A0AAE0GF31</accession>
<comment type="caution">
    <text evidence="1">The sequence shown here is derived from an EMBL/GenBank/DDBJ whole genome shotgun (WGS) entry which is preliminary data.</text>
</comment>
<sequence length="145" mass="16020">MSCIIAMKSPGIASNRLFSVHSVATDDGEEGMQSVVFFGTYIVENTEQNAYLKVHYLQDSTGCKIFDRATWPGLTIELTPNPDATQRLEKFSEKLLNCREVYASNWAKHPDIPEIPKIPEIPEIPEILGNSAILILTGRADDPAG</sequence>
<gene>
    <name evidence="1" type="ORF">CYMTET_15149</name>
</gene>
<proteinExistence type="predicted"/>
<evidence type="ECO:0000313" key="1">
    <source>
        <dbReference type="EMBL" id="KAK3276807.1"/>
    </source>
</evidence>
<dbReference type="EMBL" id="LGRX02006375">
    <property type="protein sequence ID" value="KAK3276807.1"/>
    <property type="molecule type" value="Genomic_DNA"/>
</dbReference>
<organism evidence="1 2">
    <name type="scientific">Cymbomonas tetramitiformis</name>
    <dbReference type="NCBI Taxonomy" id="36881"/>
    <lineage>
        <taxon>Eukaryota</taxon>
        <taxon>Viridiplantae</taxon>
        <taxon>Chlorophyta</taxon>
        <taxon>Pyramimonadophyceae</taxon>
        <taxon>Pyramimonadales</taxon>
        <taxon>Pyramimonadaceae</taxon>
        <taxon>Cymbomonas</taxon>
    </lineage>
</organism>
<name>A0AAE0GF31_9CHLO</name>
<dbReference type="AlphaFoldDB" id="A0AAE0GF31"/>